<dbReference type="PROSITE" id="PS51257">
    <property type="entry name" value="PROKAR_LIPOPROTEIN"/>
    <property type="match status" value="1"/>
</dbReference>
<accession>M8E5F3</accession>
<keyword evidence="2" id="KW-1185">Reference proteome</keyword>
<organism evidence="1 2">
    <name type="scientific">Brevibacillus borstelensis AK1</name>
    <dbReference type="NCBI Taxonomy" id="1300222"/>
    <lineage>
        <taxon>Bacteria</taxon>
        <taxon>Bacillati</taxon>
        <taxon>Bacillota</taxon>
        <taxon>Bacilli</taxon>
        <taxon>Bacillales</taxon>
        <taxon>Paenibacillaceae</taxon>
        <taxon>Brevibacillus</taxon>
    </lineage>
</organism>
<sequence>MKKIFWLFLCMYLAVGLTGCESDSSLPKAGKGNLAQSEHYHVYGGDTEAMYYRPVEFNQVFPYLPEKLKQNAKLIDPGKLPFPVGKQNAYLVSFQSGQESGHLHQVQFSYLKDKDEYGRYGNEFVIVRMTETASDPFVGFVGRKSGTDDMGNRIEVETIGDDNIRLYHHILQTGGGYVYSYYDWDEQKRSVQMVKTMANEIDFYHNGVMYQIGYLVNGNQFDENVQKQMVALAKELVADEEG</sequence>
<dbReference type="Proteomes" id="UP000012081">
    <property type="component" value="Unassembled WGS sequence"/>
</dbReference>
<comment type="caution">
    <text evidence="1">The sequence shown here is derived from an EMBL/GenBank/DDBJ whole genome shotgun (WGS) entry which is preliminary data.</text>
</comment>
<dbReference type="EMBL" id="APBN01000013">
    <property type="protein sequence ID" value="EMT50690.1"/>
    <property type="molecule type" value="Genomic_DNA"/>
</dbReference>
<dbReference type="AlphaFoldDB" id="M8E5F3"/>
<name>M8E5F3_9BACL</name>
<gene>
    <name evidence="1" type="ORF">I532_21520</name>
</gene>
<dbReference type="STRING" id="1300222.I532_21520"/>
<dbReference type="PATRIC" id="fig|1300222.3.peg.4527"/>
<reference evidence="1 2" key="1">
    <citation type="submission" date="2013-03" db="EMBL/GenBank/DDBJ databases">
        <title>Assembly of a new bacterial strain Brevibacillus borstelensis AK1.</title>
        <authorList>
            <person name="Rajan I."/>
            <person name="PoliReddy D."/>
            <person name="Sugumar T."/>
            <person name="Rathinam K."/>
            <person name="Alqarawi S."/>
            <person name="Khalil A.B."/>
            <person name="Sivakumar N."/>
        </authorList>
    </citation>
    <scope>NUCLEOTIDE SEQUENCE [LARGE SCALE GENOMIC DNA]</scope>
    <source>
        <strain evidence="1 2">AK1</strain>
    </source>
</reference>
<protein>
    <recommendedName>
        <fullName evidence="3">Lipoprotein</fullName>
    </recommendedName>
</protein>
<proteinExistence type="predicted"/>
<dbReference type="OrthoDB" id="2465194at2"/>
<evidence type="ECO:0000313" key="2">
    <source>
        <dbReference type="Proteomes" id="UP000012081"/>
    </source>
</evidence>
<evidence type="ECO:0008006" key="3">
    <source>
        <dbReference type="Google" id="ProtNLM"/>
    </source>
</evidence>
<evidence type="ECO:0000313" key="1">
    <source>
        <dbReference type="EMBL" id="EMT50690.1"/>
    </source>
</evidence>
<dbReference type="RefSeq" id="WP_003391146.1">
    <property type="nucleotide sequence ID" value="NZ_APBN01000013.1"/>
</dbReference>
<dbReference type="GeneID" id="89501529"/>